<gene>
    <name evidence="3" type="ORF">METZ01_LOCUS149773</name>
</gene>
<protein>
    <submittedName>
        <fullName evidence="3">Uncharacterized protein</fullName>
    </submittedName>
</protein>
<feature type="transmembrane region" description="Helical" evidence="2">
    <location>
        <begin position="99"/>
        <end position="127"/>
    </location>
</feature>
<dbReference type="EMBL" id="UINC01024039">
    <property type="protein sequence ID" value="SVA96919.1"/>
    <property type="molecule type" value="Genomic_DNA"/>
</dbReference>
<sequence>LAYTINEILIYLSLLIVGVDNAREFWNNYALLPICPFVTDSSDFKLITKFVMWVGMFCYFVVFFLTSTMVSKVTIQQLRGDHFFSISESGDFTKKNWKVIFGTFIGITLIFAFALIMPITIGLLGMIPGVGHWIVMLSSILMPIAFLIGLLMAYLIVVLGVSLLFAPSVIATADSDVFETIEQHFSMIWNQPWRIIIYEGILLLTKIVCGLVWSFFCLIGFVLILLPIHALIPKEVGVFMSHANVFLGNLIEKSPNILNQIVVFDLLPPQSTDPIALKITGFIMAISILSTLALVAAYILSIASAGNTVIYSILRKRTDNENLLENEDLIPTFPDQSQEETDSNETEENAKSVPEISQTPEDKIAMETVADNKEGKIDN</sequence>
<evidence type="ECO:0000256" key="1">
    <source>
        <dbReference type="SAM" id="MobiDB-lite"/>
    </source>
</evidence>
<feature type="compositionally biased region" description="Basic and acidic residues" evidence="1">
    <location>
        <begin position="360"/>
        <end position="379"/>
    </location>
</feature>
<feature type="transmembrane region" description="Helical" evidence="2">
    <location>
        <begin position="275"/>
        <end position="300"/>
    </location>
</feature>
<evidence type="ECO:0000256" key="2">
    <source>
        <dbReference type="SAM" id="Phobius"/>
    </source>
</evidence>
<organism evidence="3">
    <name type="scientific">marine metagenome</name>
    <dbReference type="NCBI Taxonomy" id="408172"/>
    <lineage>
        <taxon>unclassified sequences</taxon>
        <taxon>metagenomes</taxon>
        <taxon>ecological metagenomes</taxon>
    </lineage>
</organism>
<proteinExistence type="predicted"/>
<reference evidence="3" key="1">
    <citation type="submission" date="2018-05" db="EMBL/GenBank/DDBJ databases">
        <authorList>
            <person name="Lanie J.A."/>
            <person name="Ng W.-L."/>
            <person name="Kazmierczak K.M."/>
            <person name="Andrzejewski T.M."/>
            <person name="Davidsen T.M."/>
            <person name="Wayne K.J."/>
            <person name="Tettelin H."/>
            <person name="Glass J.I."/>
            <person name="Rusch D."/>
            <person name="Podicherti R."/>
            <person name="Tsui H.-C.T."/>
            <person name="Winkler M.E."/>
        </authorList>
    </citation>
    <scope>NUCLEOTIDE SEQUENCE</scope>
</reference>
<keyword evidence="2" id="KW-0472">Membrane</keyword>
<name>A0A382A6C2_9ZZZZ</name>
<feature type="region of interest" description="Disordered" evidence="1">
    <location>
        <begin position="327"/>
        <end position="379"/>
    </location>
</feature>
<feature type="non-terminal residue" evidence="3">
    <location>
        <position position="1"/>
    </location>
</feature>
<keyword evidence="2" id="KW-0812">Transmembrane</keyword>
<feature type="transmembrane region" description="Helical" evidence="2">
    <location>
        <begin position="50"/>
        <end position="70"/>
    </location>
</feature>
<keyword evidence="2" id="KW-1133">Transmembrane helix</keyword>
<feature type="transmembrane region" description="Helical" evidence="2">
    <location>
        <begin position="133"/>
        <end position="166"/>
    </location>
</feature>
<evidence type="ECO:0000313" key="3">
    <source>
        <dbReference type="EMBL" id="SVA96919.1"/>
    </source>
</evidence>
<dbReference type="AlphaFoldDB" id="A0A382A6C2"/>
<accession>A0A382A6C2</accession>
<feature type="transmembrane region" description="Helical" evidence="2">
    <location>
        <begin position="203"/>
        <end position="232"/>
    </location>
</feature>
<feature type="compositionally biased region" description="Acidic residues" evidence="1">
    <location>
        <begin position="337"/>
        <end position="347"/>
    </location>
</feature>